<comment type="caution">
    <text evidence="1">The sequence shown here is derived from an EMBL/GenBank/DDBJ whole genome shotgun (WGS) entry which is preliminary data.</text>
</comment>
<evidence type="ECO:0000313" key="1">
    <source>
        <dbReference type="EMBL" id="HHJ53539.1"/>
    </source>
</evidence>
<sequence length="69" mass="7988">MSQSVRIEIPETLFRELEKTLDKTVFSSVNDLILFILQDYLDKQSDGQVDARGIDDQAIRDRLKNLGYL</sequence>
<accession>A0A7V5PQS5</accession>
<gene>
    <name evidence="1" type="ORF">ENJ89_10120</name>
</gene>
<protein>
    <recommendedName>
        <fullName evidence="2">CopG family transcriptional regulator</fullName>
    </recommendedName>
</protein>
<organism evidence="1">
    <name type="scientific">Caldithrix abyssi</name>
    <dbReference type="NCBI Taxonomy" id="187145"/>
    <lineage>
        <taxon>Bacteria</taxon>
        <taxon>Pseudomonadati</taxon>
        <taxon>Calditrichota</taxon>
        <taxon>Calditrichia</taxon>
        <taxon>Calditrichales</taxon>
        <taxon>Calditrichaceae</taxon>
        <taxon>Caldithrix</taxon>
    </lineage>
</organism>
<name>A0A7V5PQS5_CALAY</name>
<dbReference type="AlphaFoldDB" id="A0A7V5PQS5"/>
<evidence type="ECO:0008006" key="2">
    <source>
        <dbReference type="Google" id="ProtNLM"/>
    </source>
</evidence>
<reference evidence="1" key="1">
    <citation type="journal article" date="2020" name="mSystems">
        <title>Genome- and Community-Level Interaction Insights into Carbon Utilization and Element Cycling Functions of Hydrothermarchaeota in Hydrothermal Sediment.</title>
        <authorList>
            <person name="Zhou Z."/>
            <person name="Liu Y."/>
            <person name="Xu W."/>
            <person name="Pan J."/>
            <person name="Luo Z.H."/>
            <person name="Li M."/>
        </authorList>
    </citation>
    <scope>NUCLEOTIDE SEQUENCE [LARGE SCALE GENOMIC DNA]</scope>
    <source>
        <strain evidence="1">HyVt-527</strain>
    </source>
</reference>
<dbReference type="EMBL" id="DROD01000641">
    <property type="protein sequence ID" value="HHJ53539.1"/>
    <property type="molecule type" value="Genomic_DNA"/>
</dbReference>
<proteinExistence type="predicted"/>
<dbReference type="Proteomes" id="UP000886124">
    <property type="component" value="Unassembled WGS sequence"/>
</dbReference>